<sequence length="102" mass="10993">MEAGLKDFTDKANAFFVFDLVDGSMTIGKADSPFSSQFSTTMLAFKQNGVEVAYLSNNKLYIKTGHILDILTIGDKPVVQGGDGFFDMDTVAGGLRGSWRAS</sequence>
<comment type="caution">
    <text evidence="1">The sequence shown here is derived from an EMBL/GenBank/DDBJ whole genome shotgun (WGS) entry which is preliminary data.</text>
</comment>
<dbReference type="AlphaFoldDB" id="A0A645J0T3"/>
<evidence type="ECO:0000313" key="1">
    <source>
        <dbReference type="EMBL" id="MPN56770.1"/>
    </source>
</evidence>
<accession>A0A645J0T3</accession>
<proteinExistence type="predicted"/>
<name>A0A645J0T3_9ZZZZ</name>
<dbReference type="EMBL" id="VSSQ01127494">
    <property type="protein sequence ID" value="MPN56770.1"/>
    <property type="molecule type" value="Genomic_DNA"/>
</dbReference>
<organism evidence="1">
    <name type="scientific">bioreactor metagenome</name>
    <dbReference type="NCBI Taxonomy" id="1076179"/>
    <lineage>
        <taxon>unclassified sequences</taxon>
        <taxon>metagenomes</taxon>
        <taxon>ecological metagenomes</taxon>
    </lineage>
</organism>
<gene>
    <name evidence="1" type="ORF">SDC9_204462</name>
</gene>
<reference evidence="1" key="1">
    <citation type="submission" date="2019-08" db="EMBL/GenBank/DDBJ databases">
        <authorList>
            <person name="Kucharzyk K."/>
            <person name="Murdoch R.W."/>
            <person name="Higgins S."/>
            <person name="Loffler F."/>
        </authorList>
    </citation>
    <scope>NUCLEOTIDE SEQUENCE</scope>
</reference>
<protein>
    <submittedName>
        <fullName evidence="1">Uncharacterized protein</fullName>
    </submittedName>
</protein>